<evidence type="ECO:0000313" key="8">
    <source>
        <dbReference type="Proteomes" id="UP000829580"/>
    </source>
</evidence>
<protein>
    <recommendedName>
        <fullName evidence="6">ABC transmembrane type-1 domain-containing protein</fullName>
    </recommendedName>
</protein>
<accession>A0ABY3VXC2</accession>
<dbReference type="Gene3D" id="1.20.1560.10">
    <property type="entry name" value="ABC transporter type 1, transmembrane domain"/>
    <property type="match status" value="1"/>
</dbReference>
<name>A0ABY3VXC2_9HYPH</name>
<keyword evidence="2 5" id="KW-0812">Transmembrane</keyword>
<dbReference type="PROSITE" id="PS50929">
    <property type="entry name" value="ABC_TM1F"/>
    <property type="match status" value="1"/>
</dbReference>
<evidence type="ECO:0000256" key="2">
    <source>
        <dbReference type="ARBA" id="ARBA00022692"/>
    </source>
</evidence>
<reference evidence="7 8" key="1">
    <citation type="submission" date="2022-02" db="EMBL/GenBank/DDBJ databases">
        <title>Genomic structural plasticity of rodent-associated Bartonella in nature.</title>
        <authorList>
            <person name="Sousa K.C.M."/>
            <person name="Gutierrez R."/>
            <person name="Yahalomi D."/>
            <person name="Shalit T."/>
            <person name="Markus B."/>
            <person name="Nachum-Biala Y."/>
            <person name="Hawlena H."/>
            <person name="Marcos-Hadad E."/>
            <person name="Hazkani-Covo E."/>
            <person name="Neves H.R."/>
            <person name="Covo S."/>
            <person name="Harrus S."/>
        </authorList>
    </citation>
    <scope>NUCLEOTIDE SEQUENCE [LARGE SCALE GENOMIC DNA]</scope>
    <source>
        <strain evidence="7 8">B35_1_2</strain>
    </source>
</reference>
<feature type="transmembrane region" description="Helical" evidence="5">
    <location>
        <begin position="65"/>
        <end position="89"/>
    </location>
</feature>
<feature type="transmembrane region" description="Helical" evidence="5">
    <location>
        <begin position="37"/>
        <end position="59"/>
    </location>
</feature>
<evidence type="ECO:0000256" key="4">
    <source>
        <dbReference type="ARBA" id="ARBA00023136"/>
    </source>
</evidence>
<dbReference type="EMBL" id="CP093033">
    <property type="protein sequence ID" value="UNF29974.1"/>
    <property type="molecule type" value="Genomic_DNA"/>
</dbReference>
<evidence type="ECO:0000256" key="3">
    <source>
        <dbReference type="ARBA" id="ARBA00022989"/>
    </source>
</evidence>
<evidence type="ECO:0000313" key="7">
    <source>
        <dbReference type="EMBL" id="UNF29974.1"/>
    </source>
</evidence>
<evidence type="ECO:0000259" key="6">
    <source>
        <dbReference type="PROSITE" id="PS50929"/>
    </source>
</evidence>
<keyword evidence="8" id="KW-1185">Reference proteome</keyword>
<evidence type="ECO:0000256" key="5">
    <source>
        <dbReference type="SAM" id="Phobius"/>
    </source>
</evidence>
<sequence>MKAHVKESAHTIRMQETLARSLDQSLTTSKFHLLNGALSHIFGDLFTIFIIFFGAQAVLQNQITLGQLIAFHLLVGNVSGPILSLASLWEESQHLKISRLRLGDILNAPSEWEEAPPSTHHKSST</sequence>
<gene>
    <name evidence="7" type="ORF">MNL13_01535</name>
</gene>
<keyword evidence="3 5" id="KW-1133">Transmembrane helix</keyword>
<comment type="subcellular location">
    <subcellularLocation>
        <location evidence="1">Cell membrane</location>
        <topology evidence="1">Multi-pass membrane protein</topology>
    </subcellularLocation>
</comment>
<dbReference type="Proteomes" id="UP000829580">
    <property type="component" value="Chromosome"/>
</dbReference>
<evidence type="ECO:0000256" key="1">
    <source>
        <dbReference type="ARBA" id="ARBA00004651"/>
    </source>
</evidence>
<keyword evidence="4 5" id="KW-0472">Membrane</keyword>
<organism evidence="7 8">
    <name type="scientific">Bartonella krasnovii</name>
    <dbReference type="NCBI Taxonomy" id="2267275"/>
    <lineage>
        <taxon>Bacteria</taxon>
        <taxon>Pseudomonadati</taxon>
        <taxon>Pseudomonadota</taxon>
        <taxon>Alphaproteobacteria</taxon>
        <taxon>Hyphomicrobiales</taxon>
        <taxon>Bartonellaceae</taxon>
        <taxon>Bartonella</taxon>
    </lineage>
</organism>
<dbReference type="InterPro" id="IPR036640">
    <property type="entry name" value="ABC1_TM_sf"/>
</dbReference>
<feature type="domain" description="ABC transmembrane type-1" evidence="6">
    <location>
        <begin position="1"/>
        <end position="94"/>
    </location>
</feature>
<proteinExistence type="predicted"/>
<dbReference type="InterPro" id="IPR011527">
    <property type="entry name" value="ABC1_TM_dom"/>
</dbReference>
<dbReference type="SUPFAM" id="SSF90123">
    <property type="entry name" value="ABC transporter transmembrane region"/>
    <property type="match status" value="1"/>
</dbReference>